<dbReference type="InterPro" id="IPR041588">
    <property type="entry name" value="Integrase_H2C2"/>
</dbReference>
<evidence type="ECO:0000256" key="1">
    <source>
        <dbReference type="ARBA" id="ARBA00012493"/>
    </source>
</evidence>
<gene>
    <name evidence="4" type="ORF">LAZ67_14003463</name>
</gene>
<dbReference type="InterPro" id="IPR050951">
    <property type="entry name" value="Retrovirus_Pol_polyprotein"/>
</dbReference>
<dbReference type="EC" id="2.7.7.49" evidence="1"/>
<dbReference type="Gene3D" id="1.10.340.70">
    <property type="match status" value="1"/>
</dbReference>
<feature type="region of interest" description="Disordered" evidence="2">
    <location>
        <begin position="1077"/>
        <end position="1127"/>
    </location>
</feature>
<dbReference type="Gene3D" id="3.30.420.10">
    <property type="entry name" value="Ribonuclease H-like superfamily/Ribonuclease H"/>
    <property type="match status" value="1"/>
</dbReference>
<organism evidence="4 5">
    <name type="scientific">Cordylochernes scorpioides</name>
    <dbReference type="NCBI Taxonomy" id="51811"/>
    <lineage>
        <taxon>Eukaryota</taxon>
        <taxon>Metazoa</taxon>
        <taxon>Ecdysozoa</taxon>
        <taxon>Arthropoda</taxon>
        <taxon>Chelicerata</taxon>
        <taxon>Arachnida</taxon>
        <taxon>Pseudoscorpiones</taxon>
        <taxon>Cheliferoidea</taxon>
        <taxon>Chernetidae</taxon>
        <taxon>Cordylochernes</taxon>
    </lineage>
</organism>
<accession>A0ABY6LB57</accession>
<dbReference type="SUPFAM" id="SSF56672">
    <property type="entry name" value="DNA/RNA polymerases"/>
    <property type="match status" value="2"/>
</dbReference>
<dbReference type="InterPro" id="IPR036397">
    <property type="entry name" value="RNaseH_sf"/>
</dbReference>
<dbReference type="InterPro" id="IPR012337">
    <property type="entry name" value="RNaseH-like_sf"/>
</dbReference>
<dbReference type="Pfam" id="PF17921">
    <property type="entry name" value="Integrase_H2C2"/>
    <property type="match status" value="1"/>
</dbReference>
<keyword evidence="5" id="KW-1185">Reference proteome</keyword>
<sequence>MHDATMEHPEGPTSMATFKISKLAFHAPPFWPNDVELRISQLKDAFGLAEISRDKTEFQATVTNLDQPTFTYVENIKIAAPPCISETSLSKLAEMADNILEATLQTVSAVDQPTTGHSAEAHRQQITQIHDLHTQIKALKSSMDAPHNRFPNARDPTRNTKRNSEAYCYHIKFVAQARKCPRQCNFKPFHLIPKKDGLLRPCGDYRKLNAATIPDRYSVSNIMDFVSHLHASLLSLCNAAQIFQWYINKVPQRLDFAYAYIDDILIASDSDNQHVSHLQQLSGRLRDYGLTINKTKCIFGQTSVKFLGFIITNAGILQDPQRVQAIKDIPIPDTVGKIQPFLGMFNFYQRCLSNVANTKAPLYAMVEGLKIGIKHFRHLLEGRQFPVYMNHKHLAYAFQNYLDKALARKCQHLDFNGQFTTNIRHLSVCENVPADFLSRVELISHLQPYDLKSLAKAQAVDKELQAILTLENRSSLQLEKNHSYPHPVAALFFLHTTTCLTPEYELLQGWSPPITSGQPSRRIAHFGLTPATAAKFLKPQDTQERPFGRLVPRREVQDIIAKTVANAFISVWISRFGVPSKVTTDQEQVLKIARENGLKFDKTKTQLMQPSVRYLGHIVSTEGMRPLESKVKAILDMPRQQDKKALQIFLVMVTYLAEFLSNLSDKTANMRLLLRKNEPWYCNYSIMTLILNIYLEINSYTADALSRDYIANDLFITPEIEISQNNQVLMVTYSNNRHQDLVEATNNDPVLQEVKNYIENGCPIHKKTMNPLVKPFWDIKEELFEWEGLLCRGVKLVIPEKRRNHILSLLHKAHRGINSTLSLARSTFYWPGMCQEVEEFVKKCRICQKYSRNNTKEPLIPHETGNYPFHKIGYPEVFELRSTKAEMVIEKLKEVFARFGVPEIIMTDNGPPFQSTEMMEFAKEWNVTHTTSNPRFPQSNGMIERTIQTLKSTFIKCQQSKQDIYQALLLLRNTEHNSLPSPAVMLYGRKQRLFLPMKTTLMNESRICEDSIRKQHEASQSRMKFYFNRHARGLPSLENGQTVLVRKEKQWSPAKVIAPGVHPRSYLLEDTKGSVLRRNRRDLRPADTLSGPTEKESPPEKQEQLDPQPSTSSQSEKTSATTRTRCGRLVKPPVRKIPQTAERLLRCHDFTGWSLKLPLVLLGIRSSLREDLNTTTAVLVYGKTQLFQEHFSRTPPLQTRLQTVAEELQARHGISKTCTKHQY</sequence>
<dbReference type="InterPro" id="IPR043128">
    <property type="entry name" value="Rev_trsase/Diguanyl_cyclase"/>
</dbReference>
<dbReference type="SUPFAM" id="SSF53098">
    <property type="entry name" value="Ribonuclease H-like"/>
    <property type="match status" value="1"/>
</dbReference>
<dbReference type="InterPro" id="IPR001584">
    <property type="entry name" value="Integrase_cat-core"/>
</dbReference>
<dbReference type="PANTHER" id="PTHR37984:SF7">
    <property type="entry name" value="INTEGRASE CATALYTIC DOMAIN-CONTAINING PROTEIN"/>
    <property type="match status" value="1"/>
</dbReference>
<evidence type="ECO:0000313" key="5">
    <source>
        <dbReference type="Proteomes" id="UP001235939"/>
    </source>
</evidence>
<protein>
    <recommendedName>
        <fullName evidence="1">RNA-directed DNA polymerase</fullName>
        <ecNumber evidence="1">2.7.7.49</ecNumber>
    </recommendedName>
</protein>
<feature type="compositionally biased region" description="Polar residues" evidence="2">
    <location>
        <begin position="1105"/>
        <end position="1124"/>
    </location>
</feature>
<proteinExistence type="predicted"/>
<evidence type="ECO:0000313" key="4">
    <source>
        <dbReference type="EMBL" id="UYV77158.1"/>
    </source>
</evidence>
<dbReference type="PROSITE" id="PS50994">
    <property type="entry name" value="INTEGRASE"/>
    <property type="match status" value="1"/>
</dbReference>
<dbReference type="InterPro" id="IPR000477">
    <property type="entry name" value="RT_dom"/>
</dbReference>
<name>A0ABY6LB57_9ARAC</name>
<evidence type="ECO:0000256" key="2">
    <source>
        <dbReference type="SAM" id="MobiDB-lite"/>
    </source>
</evidence>
<reference evidence="4 5" key="1">
    <citation type="submission" date="2022-01" db="EMBL/GenBank/DDBJ databases">
        <title>A chromosomal length assembly of Cordylochernes scorpioides.</title>
        <authorList>
            <person name="Zeh D."/>
            <person name="Zeh J."/>
        </authorList>
    </citation>
    <scope>NUCLEOTIDE SEQUENCE [LARGE SCALE GENOMIC DNA]</scope>
    <source>
        <strain evidence="4">IN4F17</strain>
        <tissue evidence="4">Whole Body</tissue>
    </source>
</reference>
<evidence type="ECO:0000259" key="3">
    <source>
        <dbReference type="PROSITE" id="PS50994"/>
    </source>
</evidence>
<dbReference type="InterPro" id="IPR043502">
    <property type="entry name" value="DNA/RNA_pol_sf"/>
</dbReference>
<feature type="compositionally biased region" description="Basic and acidic residues" evidence="2">
    <location>
        <begin position="1093"/>
        <end position="1104"/>
    </location>
</feature>
<dbReference type="Pfam" id="PF00078">
    <property type="entry name" value="RVT_1"/>
    <property type="match status" value="1"/>
</dbReference>
<dbReference type="CDD" id="cd01647">
    <property type="entry name" value="RT_LTR"/>
    <property type="match status" value="1"/>
</dbReference>
<dbReference type="PANTHER" id="PTHR37984">
    <property type="entry name" value="PROTEIN CBG26694"/>
    <property type="match status" value="1"/>
</dbReference>
<dbReference type="Gene3D" id="3.30.70.270">
    <property type="match status" value="5"/>
</dbReference>
<dbReference type="EMBL" id="CP092876">
    <property type="protein sequence ID" value="UYV77158.1"/>
    <property type="molecule type" value="Genomic_DNA"/>
</dbReference>
<feature type="domain" description="Integrase catalytic" evidence="3">
    <location>
        <begin position="873"/>
        <end position="997"/>
    </location>
</feature>
<dbReference type="Proteomes" id="UP001235939">
    <property type="component" value="Chromosome 14"/>
</dbReference>
<dbReference type="Gene3D" id="3.10.10.10">
    <property type="entry name" value="HIV Type 1 Reverse Transcriptase, subunit A, domain 1"/>
    <property type="match status" value="1"/>
</dbReference>